<gene>
    <name evidence="2" type="ORF">DCAF_LOCUS6556</name>
</gene>
<proteinExistence type="predicted"/>
<evidence type="ECO:0000313" key="2">
    <source>
        <dbReference type="EMBL" id="CAK7328813.1"/>
    </source>
</evidence>
<feature type="non-terminal residue" evidence="2">
    <location>
        <position position="1"/>
    </location>
</feature>
<keyword evidence="3" id="KW-1185">Reference proteome</keyword>
<sequence>WNDGSKPRGCLMISMAASNVVLELGRPRIRLEVHGISIVRSGRETEMETGRKREDRRRHLNPAMAVA</sequence>
<feature type="compositionally biased region" description="Basic and acidic residues" evidence="1">
    <location>
        <begin position="43"/>
        <end position="53"/>
    </location>
</feature>
<dbReference type="AlphaFoldDB" id="A0AAV1R4G8"/>
<reference evidence="2 3" key="1">
    <citation type="submission" date="2024-01" db="EMBL/GenBank/DDBJ databases">
        <authorList>
            <person name="Waweru B."/>
        </authorList>
    </citation>
    <scope>NUCLEOTIDE SEQUENCE [LARGE SCALE GENOMIC DNA]</scope>
</reference>
<evidence type="ECO:0000256" key="1">
    <source>
        <dbReference type="SAM" id="MobiDB-lite"/>
    </source>
</evidence>
<evidence type="ECO:0000313" key="3">
    <source>
        <dbReference type="Proteomes" id="UP001314170"/>
    </source>
</evidence>
<feature type="region of interest" description="Disordered" evidence="1">
    <location>
        <begin position="43"/>
        <end position="67"/>
    </location>
</feature>
<name>A0AAV1R4G8_9ROSI</name>
<comment type="caution">
    <text evidence="2">The sequence shown here is derived from an EMBL/GenBank/DDBJ whole genome shotgun (WGS) entry which is preliminary data.</text>
</comment>
<accession>A0AAV1R4G8</accession>
<dbReference type="Proteomes" id="UP001314170">
    <property type="component" value="Unassembled WGS sequence"/>
</dbReference>
<organism evidence="2 3">
    <name type="scientific">Dovyalis caffra</name>
    <dbReference type="NCBI Taxonomy" id="77055"/>
    <lineage>
        <taxon>Eukaryota</taxon>
        <taxon>Viridiplantae</taxon>
        <taxon>Streptophyta</taxon>
        <taxon>Embryophyta</taxon>
        <taxon>Tracheophyta</taxon>
        <taxon>Spermatophyta</taxon>
        <taxon>Magnoliopsida</taxon>
        <taxon>eudicotyledons</taxon>
        <taxon>Gunneridae</taxon>
        <taxon>Pentapetalae</taxon>
        <taxon>rosids</taxon>
        <taxon>fabids</taxon>
        <taxon>Malpighiales</taxon>
        <taxon>Salicaceae</taxon>
        <taxon>Flacourtieae</taxon>
        <taxon>Dovyalis</taxon>
    </lineage>
</organism>
<protein>
    <submittedName>
        <fullName evidence="2">Uncharacterized protein</fullName>
    </submittedName>
</protein>
<dbReference type="EMBL" id="CAWUPB010000903">
    <property type="protein sequence ID" value="CAK7328813.1"/>
    <property type="molecule type" value="Genomic_DNA"/>
</dbReference>